<reference evidence="8 9" key="1">
    <citation type="journal article" date="2016" name="Nat. Commun.">
        <title>Ectomycorrhizal ecology is imprinted in the genome of the dominant symbiotic fungus Cenococcum geophilum.</title>
        <authorList>
            <consortium name="DOE Joint Genome Institute"/>
            <person name="Peter M."/>
            <person name="Kohler A."/>
            <person name="Ohm R.A."/>
            <person name="Kuo A."/>
            <person name="Krutzmann J."/>
            <person name="Morin E."/>
            <person name="Arend M."/>
            <person name="Barry K.W."/>
            <person name="Binder M."/>
            <person name="Choi C."/>
            <person name="Clum A."/>
            <person name="Copeland A."/>
            <person name="Grisel N."/>
            <person name="Haridas S."/>
            <person name="Kipfer T."/>
            <person name="LaButti K."/>
            <person name="Lindquist E."/>
            <person name="Lipzen A."/>
            <person name="Maire R."/>
            <person name="Meier B."/>
            <person name="Mihaltcheva S."/>
            <person name="Molinier V."/>
            <person name="Murat C."/>
            <person name="Poggeler S."/>
            <person name="Quandt C.A."/>
            <person name="Sperisen C."/>
            <person name="Tritt A."/>
            <person name="Tisserant E."/>
            <person name="Crous P.W."/>
            <person name="Henrissat B."/>
            <person name="Nehls U."/>
            <person name="Egli S."/>
            <person name="Spatafora J.W."/>
            <person name="Grigoriev I.V."/>
            <person name="Martin F.M."/>
        </authorList>
    </citation>
    <scope>NUCLEOTIDE SEQUENCE [LARGE SCALE GENOMIC DNA]</scope>
    <source>
        <strain evidence="8 9">CBS 459.81</strain>
    </source>
</reference>
<feature type="transmembrane region" description="Helical" evidence="6">
    <location>
        <begin position="96"/>
        <end position="115"/>
    </location>
</feature>
<proteinExistence type="predicted"/>
<dbReference type="InterPro" id="IPR011701">
    <property type="entry name" value="MFS"/>
</dbReference>
<dbReference type="GO" id="GO:0022857">
    <property type="term" value="F:transmembrane transporter activity"/>
    <property type="evidence" value="ECO:0007669"/>
    <property type="project" value="InterPro"/>
</dbReference>
<dbReference type="Gene3D" id="1.20.1250.20">
    <property type="entry name" value="MFS general substrate transporter like domains"/>
    <property type="match status" value="1"/>
</dbReference>
<feature type="transmembrane region" description="Helical" evidence="6">
    <location>
        <begin position="61"/>
        <end position="84"/>
    </location>
</feature>
<evidence type="ECO:0000256" key="2">
    <source>
        <dbReference type="ARBA" id="ARBA00022692"/>
    </source>
</evidence>
<evidence type="ECO:0000259" key="7">
    <source>
        <dbReference type="PROSITE" id="PS50850"/>
    </source>
</evidence>
<feature type="transmembrane region" description="Helical" evidence="6">
    <location>
        <begin position="189"/>
        <end position="212"/>
    </location>
</feature>
<evidence type="ECO:0000313" key="8">
    <source>
        <dbReference type="EMBL" id="OCK81168.1"/>
    </source>
</evidence>
<dbReference type="PROSITE" id="PS50850">
    <property type="entry name" value="MFS"/>
    <property type="match status" value="1"/>
</dbReference>
<dbReference type="AlphaFoldDB" id="A0A8E2JG17"/>
<dbReference type="EMBL" id="KV744931">
    <property type="protein sequence ID" value="OCK81168.1"/>
    <property type="molecule type" value="Genomic_DNA"/>
</dbReference>
<dbReference type="Pfam" id="PF07690">
    <property type="entry name" value="MFS_1"/>
    <property type="match status" value="1"/>
</dbReference>
<evidence type="ECO:0000256" key="1">
    <source>
        <dbReference type="ARBA" id="ARBA00004141"/>
    </source>
</evidence>
<gene>
    <name evidence="8" type="ORF">K432DRAFT_296132</name>
</gene>
<feature type="transmembrane region" description="Helical" evidence="6">
    <location>
        <begin position="218"/>
        <end position="238"/>
    </location>
</feature>
<accession>A0A8E2JG17</accession>
<dbReference type="SUPFAM" id="SSF103473">
    <property type="entry name" value="MFS general substrate transporter"/>
    <property type="match status" value="1"/>
</dbReference>
<feature type="transmembrane region" description="Helical" evidence="6">
    <location>
        <begin position="292"/>
        <end position="323"/>
    </location>
</feature>
<evidence type="ECO:0000256" key="5">
    <source>
        <dbReference type="SAM" id="MobiDB-lite"/>
    </source>
</evidence>
<keyword evidence="3 6" id="KW-1133">Transmembrane helix</keyword>
<feature type="transmembrane region" description="Helical" evidence="6">
    <location>
        <begin position="450"/>
        <end position="470"/>
    </location>
</feature>
<feature type="transmembrane region" description="Helical" evidence="6">
    <location>
        <begin position="151"/>
        <end position="177"/>
    </location>
</feature>
<dbReference type="OrthoDB" id="2533084at2759"/>
<keyword evidence="2 6" id="KW-0812">Transmembrane</keyword>
<dbReference type="PANTHER" id="PTHR23502:SF22">
    <property type="entry name" value="MAJOR FACILITATOR SUPERFAMILY (MFS) PROFILE DOMAIN-CONTAINING PROTEIN"/>
    <property type="match status" value="1"/>
</dbReference>
<evidence type="ECO:0000313" key="9">
    <source>
        <dbReference type="Proteomes" id="UP000250266"/>
    </source>
</evidence>
<dbReference type="InterPro" id="IPR036259">
    <property type="entry name" value="MFS_trans_sf"/>
</dbReference>
<feature type="transmembrane region" description="Helical" evidence="6">
    <location>
        <begin position="476"/>
        <end position="499"/>
    </location>
</feature>
<feature type="domain" description="Major facilitator superfamily (MFS) profile" evidence="7">
    <location>
        <begin position="61"/>
        <end position="502"/>
    </location>
</feature>
<evidence type="ECO:0000256" key="4">
    <source>
        <dbReference type="ARBA" id="ARBA00023136"/>
    </source>
</evidence>
<dbReference type="InterPro" id="IPR020846">
    <property type="entry name" value="MFS_dom"/>
</dbReference>
<sequence>MASSSFHTPILQKESRIGDEEKGDEEQYGEKRNDAGFVLIPQPSCEADDPLNWPMAKKVRILAVLCLAAFSGTLGTMTGQLAYPTQAKVYHQSSQALSYTVSAAIAGLAGGPLIFVPLAQIFGRSSVTFWALLGSMGCAIWSAKMTNEGDYISFLCSRFLSGMFGSLPTVLGADSIMDMFFLHERGKAFLCYTISLLSGSIVGPTLGGFILTHQSWTLCFWWTVPLLAITAILVLLVVEDTAFVRDGLIGTRASGRHSGGYLSTRLQTYFPGTRVTPRPSGAEFVKRTVAPLIIATAPATIVVGVFTMILFGWALLISILSPIFLQTPIKLGGYGFTPTQNAAFTFAEWIGLATSQAYGFFTNDRIPLWICKRYRNSIWSPELRLHCLWVPIVVLNVSLGLVGASLQYHLHYMVLAVGVYLCTFAALLIVPICVNYVVENYTEYASQAAVTMGVYRLGWGIAIPFFFVKWEEAVSIGWVLGMAAFFNLFGGLLIAVVCWKGHELRRFNLMRSLVHTEEGKAIL</sequence>
<feature type="transmembrane region" description="Helical" evidence="6">
    <location>
        <begin position="343"/>
        <end position="362"/>
    </location>
</feature>
<name>A0A8E2JG17_9PEZI</name>
<feature type="transmembrane region" description="Helical" evidence="6">
    <location>
        <begin position="383"/>
        <end position="406"/>
    </location>
</feature>
<feature type="transmembrane region" description="Helical" evidence="6">
    <location>
        <begin position="412"/>
        <end position="438"/>
    </location>
</feature>
<dbReference type="GO" id="GO:0005886">
    <property type="term" value="C:plasma membrane"/>
    <property type="evidence" value="ECO:0007669"/>
    <property type="project" value="TreeGrafter"/>
</dbReference>
<feature type="transmembrane region" description="Helical" evidence="6">
    <location>
        <begin position="127"/>
        <end position="145"/>
    </location>
</feature>
<evidence type="ECO:0000256" key="6">
    <source>
        <dbReference type="SAM" id="Phobius"/>
    </source>
</evidence>
<dbReference type="PANTHER" id="PTHR23502">
    <property type="entry name" value="MAJOR FACILITATOR SUPERFAMILY"/>
    <property type="match status" value="1"/>
</dbReference>
<organism evidence="8 9">
    <name type="scientific">Lepidopterella palustris CBS 459.81</name>
    <dbReference type="NCBI Taxonomy" id="1314670"/>
    <lineage>
        <taxon>Eukaryota</taxon>
        <taxon>Fungi</taxon>
        <taxon>Dikarya</taxon>
        <taxon>Ascomycota</taxon>
        <taxon>Pezizomycotina</taxon>
        <taxon>Dothideomycetes</taxon>
        <taxon>Pleosporomycetidae</taxon>
        <taxon>Mytilinidiales</taxon>
        <taxon>Argynnaceae</taxon>
        <taxon>Lepidopterella</taxon>
    </lineage>
</organism>
<feature type="region of interest" description="Disordered" evidence="5">
    <location>
        <begin position="1"/>
        <end position="29"/>
    </location>
</feature>
<keyword evidence="4 6" id="KW-0472">Membrane</keyword>
<protein>
    <submittedName>
        <fullName evidence="8">Synaptic vesicle transporter</fullName>
    </submittedName>
</protein>
<dbReference type="Proteomes" id="UP000250266">
    <property type="component" value="Unassembled WGS sequence"/>
</dbReference>
<keyword evidence="9" id="KW-1185">Reference proteome</keyword>
<evidence type="ECO:0000256" key="3">
    <source>
        <dbReference type="ARBA" id="ARBA00022989"/>
    </source>
</evidence>
<comment type="subcellular location">
    <subcellularLocation>
        <location evidence="1">Membrane</location>
        <topology evidence="1">Multi-pass membrane protein</topology>
    </subcellularLocation>
</comment>